<dbReference type="EMBL" id="CP137539">
    <property type="protein sequence ID" value="WOP55769.1"/>
    <property type="molecule type" value="Genomic_DNA"/>
</dbReference>
<accession>A0AAX4FGJ2</accession>
<dbReference type="Gene3D" id="3.30.70.1230">
    <property type="entry name" value="Nucleotide cyclase"/>
    <property type="match status" value="1"/>
</dbReference>
<name>A0AAX4FGJ2_XANEU</name>
<gene>
    <name evidence="1" type="ORF">R5577_16210</name>
</gene>
<organism evidence="1 2">
    <name type="scientific">Xanthomonas euvesicatoria</name>
    <dbReference type="NCBI Taxonomy" id="456327"/>
    <lineage>
        <taxon>Bacteria</taxon>
        <taxon>Pseudomonadati</taxon>
        <taxon>Pseudomonadota</taxon>
        <taxon>Gammaproteobacteria</taxon>
        <taxon>Lysobacterales</taxon>
        <taxon>Lysobacteraceae</taxon>
        <taxon>Xanthomonas</taxon>
    </lineage>
</organism>
<dbReference type="RefSeq" id="WP_317718981.1">
    <property type="nucleotide sequence ID" value="NZ_CP137532.1"/>
</dbReference>
<evidence type="ECO:0000313" key="2">
    <source>
        <dbReference type="Proteomes" id="UP001304429"/>
    </source>
</evidence>
<dbReference type="AlphaFoldDB" id="A0AAX4FGJ2"/>
<dbReference type="InterPro" id="IPR029787">
    <property type="entry name" value="Nucleotide_cyclase"/>
</dbReference>
<sequence>MGLKSDLEDWCYDVFRSQWSKRDGTKVPDEDSKLGLKNDAIEIEGTVLYADMADSTTMVDKKPATRSAEIYKTFLYCAAKIIREHDGVITAYDGDRVMAVFIGDYKNTNAAKAALKIKWAVTNIVIPQMKRIYTSDDYIIKHVTGIDTSKLFVAKTGVRGANDLVWVGRAANHAAKLSSLPATYTYITKAVYDKLNEEAKISTDGKHMWEERKWTEFNNSTIYRSHWGWVFS</sequence>
<protein>
    <submittedName>
        <fullName evidence="1">Adenylate/guanylate cyclase domain-containing protein</fullName>
    </submittedName>
</protein>
<dbReference type="SUPFAM" id="SSF55073">
    <property type="entry name" value="Nucleotide cyclase"/>
    <property type="match status" value="1"/>
</dbReference>
<proteinExistence type="predicted"/>
<dbReference type="Proteomes" id="UP001304429">
    <property type="component" value="Chromosome"/>
</dbReference>
<evidence type="ECO:0000313" key="1">
    <source>
        <dbReference type="EMBL" id="WOP55769.1"/>
    </source>
</evidence>
<reference evidence="1" key="1">
    <citation type="submission" date="2023-10" db="EMBL/GenBank/DDBJ databases">
        <title>Comparative Genomic Analysis of Tomato Bacterial Spot Xanthomonads Reveals A New Lineage of Xanthomonas euvesicatoria.</title>
        <authorList>
            <person name="Huang C.-J."/>
            <person name="Wu T.-L."/>
            <person name="Wu Y.-L."/>
            <person name="Wang R.-S."/>
            <person name="Lin Y.-C."/>
        </authorList>
    </citation>
    <scope>NUCLEOTIDE SEQUENCE</scope>
    <source>
        <strain evidence="1">T0319-01</strain>
    </source>
</reference>